<dbReference type="EMBL" id="DS268502">
    <property type="protein sequence ID" value="EFP13114.1"/>
    <property type="molecule type" value="Genomic_DNA"/>
</dbReference>
<feature type="transmembrane region" description="Helical" evidence="6">
    <location>
        <begin position="173"/>
        <end position="193"/>
    </location>
</feature>
<feature type="compositionally biased region" description="Basic residues" evidence="5">
    <location>
        <begin position="315"/>
        <end position="325"/>
    </location>
</feature>
<evidence type="ECO:0000313" key="7">
    <source>
        <dbReference type="EMBL" id="EFP13114.1"/>
    </source>
</evidence>
<feature type="transmembrane region" description="Helical" evidence="6">
    <location>
        <begin position="142"/>
        <end position="161"/>
    </location>
</feature>
<dbReference type="GO" id="GO:0015267">
    <property type="term" value="F:channel activity"/>
    <property type="evidence" value="ECO:0007669"/>
    <property type="project" value="TreeGrafter"/>
</dbReference>
<organism evidence="8">
    <name type="scientific">Caenorhabditis remanei</name>
    <name type="common">Caenorhabditis vulgaris</name>
    <dbReference type="NCBI Taxonomy" id="31234"/>
    <lineage>
        <taxon>Eukaryota</taxon>
        <taxon>Metazoa</taxon>
        <taxon>Ecdysozoa</taxon>
        <taxon>Nematoda</taxon>
        <taxon>Chromadorea</taxon>
        <taxon>Rhabditida</taxon>
        <taxon>Rhabditina</taxon>
        <taxon>Rhabditomorpha</taxon>
        <taxon>Rhabditoidea</taxon>
        <taxon>Rhabditidae</taxon>
        <taxon>Peloderinae</taxon>
        <taxon>Caenorhabditis</taxon>
    </lineage>
</organism>
<feature type="transmembrane region" description="Helical" evidence="6">
    <location>
        <begin position="213"/>
        <end position="230"/>
    </location>
</feature>
<feature type="region of interest" description="Disordered" evidence="5">
    <location>
        <begin position="315"/>
        <end position="338"/>
    </location>
</feature>
<keyword evidence="3 6" id="KW-1133">Transmembrane helix</keyword>
<reference evidence="7" key="1">
    <citation type="submission" date="2007-07" db="EMBL/GenBank/DDBJ databases">
        <title>PCAP assembly of the Caenorhabditis remanei genome.</title>
        <authorList>
            <consortium name="The Caenorhabditis remanei Sequencing Consortium"/>
            <person name="Wilson R.K."/>
        </authorList>
    </citation>
    <scope>NUCLEOTIDE SEQUENCE [LARGE SCALE GENOMIC DNA]</scope>
    <source>
        <strain evidence="7">PB4641</strain>
    </source>
</reference>
<evidence type="ECO:0000256" key="1">
    <source>
        <dbReference type="ARBA" id="ARBA00004141"/>
    </source>
</evidence>
<evidence type="ECO:0000313" key="8">
    <source>
        <dbReference type="Proteomes" id="UP000008281"/>
    </source>
</evidence>
<keyword evidence="2 6" id="KW-0812">Transmembrane</keyword>
<gene>
    <name evidence="7" type="ORF">CRE_07693</name>
</gene>
<keyword evidence="8" id="KW-1185">Reference proteome</keyword>
<evidence type="ECO:0000256" key="4">
    <source>
        <dbReference type="ARBA" id="ARBA00023136"/>
    </source>
</evidence>
<feature type="region of interest" description="Disordered" evidence="5">
    <location>
        <begin position="282"/>
        <end position="303"/>
    </location>
</feature>
<dbReference type="GO" id="GO:0005737">
    <property type="term" value="C:cytoplasm"/>
    <property type="evidence" value="ECO:0007669"/>
    <property type="project" value="TreeGrafter"/>
</dbReference>
<evidence type="ECO:0000256" key="6">
    <source>
        <dbReference type="SAM" id="Phobius"/>
    </source>
</evidence>
<feature type="compositionally biased region" description="Basic and acidic residues" evidence="5">
    <location>
        <begin position="282"/>
        <end position="299"/>
    </location>
</feature>
<dbReference type="AlphaFoldDB" id="E3MZX5"/>
<sequence length="338" mass="39737">MFKLFRSGGSQFDRVSPIESRVKLANKLTNEFLATFSLCFLFNSEEVIFDNYGYFGMFLAVTIHMSIFQLRNNGAPMNQLLYVEEALAKKTSDAPRALCALWFHILEALASDSYSDFIWFIIEKATGLKVERRPCYFVHTVPVNAIFVAEFAGAFLLRFLLSRTVNRSFLATPLVYASFFIAGKYFVGVPGVYPAITLARCSRCWSADTIVALLYHLIAAIPGWLTASLIEPTPLKTMWRECHEGEERTRKEQRFRQLLRQLHLILLERHHEEMLRRIEEQRERMRQGERRRHENDNPRRRDRRGNYIGLYRINMRKMSRRRNRQNSRGNYQLPHRGR</sequence>
<comment type="subcellular location">
    <subcellularLocation>
        <location evidence="1">Membrane</location>
        <topology evidence="1">Multi-pass membrane protein</topology>
    </subcellularLocation>
</comment>
<dbReference type="GO" id="GO:0016020">
    <property type="term" value="C:membrane"/>
    <property type="evidence" value="ECO:0007669"/>
    <property type="project" value="UniProtKB-SubCell"/>
</dbReference>
<dbReference type="Proteomes" id="UP000008281">
    <property type="component" value="Unassembled WGS sequence"/>
</dbReference>
<dbReference type="InParanoid" id="E3MZX5"/>
<accession>E3MZX5</accession>
<dbReference type="PANTHER" id="PTHR21191">
    <property type="entry name" value="AQUAPORIN"/>
    <property type="match status" value="1"/>
</dbReference>
<dbReference type="SUPFAM" id="SSF81338">
    <property type="entry name" value="Aquaporin-like"/>
    <property type="match status" value="1"/>
</dbReference>
<name>E3MZX5_CAERE</name>
<dbReference type="HOGENOM" id="CLU_821935_0_0_1"/>
<proteinExistence type="predicted"/>
<keyword evidence="4 6" id="KW-0472">Membrane</keyword>
<evidence type="ECO:0000256" key="3">
    <source>
        <dbReference type="ARBA" id="ARBA00022989"/>
    </source>
</evidence>
<dbReference type="InterPro" id="IPR023271">
    <property type="entry name" value="Aquaporin-like"/>
</dbReference>
<evidence type="ECO:0000256" key="5">
    <source>
        <dbReference type="SAM" id="MobiDB-lite"/>
    </source>
</evidence>
<evidence type="ECO:0000256" key="2">
    <source>
        <dbReference type="ARBA" id="ARBA00022692"/>
    </source>
</evidence>
<protein>
    <submittedName>
        <fullName evidence="7">Uncharacterized protein</fullName>
    </submittedName>
</protein>
<dbReference type="InterPro" id="IPR051883">
    <property type="entry name" value="AQP11/12_channel"/>
</dbReference>
<dbReference type="PANTHER" id="PTHR21191:SF16">
    <property type="entry name" value="AQUAPORIN"/>
    <property type="match status" value="1"/>
</dbReference>